<dbReference type="InterPro" id="IPR007416">
    <property type="entry name" value="YggL_50S_bp"/>
</dbReference>
<dbReference type="RefSeq" id="WP_123711574.1">
    <property type="nucleotide sequence ID" value="NZ_RKHR01000003.1"/>
</dbReference>
<name>A0A3N2E183_9GAMM</name>
<comment type="caution">
    <text evidence="1">The sequence shown here is derived from an EMBL/GenBank/DDBJ whole genome shotgun (WGS) entry which is preliminary data.</text>
</comment>
<protein>
    <recommendedName>
        <fullName evidence="3">DUF469 family protein</fullName>
    </recommendedName>
</protein>
<sequence length="110" mass="12241">MSNTQSRRLRKKLYLGEFAILGFEFSSQLSFNDEAGYDAFFDGLIALIDGRELMISGGGNKSHFEGFVTSNQRYGSTSEDDRNAVQAWLTAQECVSDIKVGELTDVYYGS</sequence>
<dbReference type="AlphaFoldDB" id="A0A3N2E183"/>
<organism evidence="1 2">
    <name type="scientific">Sinobacterium caligoides</name>
    <dbReference type="NCBI Taxonomy" id="933926"/>
    <lineage>
        <taxon>Bacteria</taxon>
        <taxon>Pseudomonadati</taxon>
        <taxon>Pseudomonadota</taxon>
        <taxon>Gammaproteobacteria</taxon>
        <taxon>Cellvibrionales</taxon>
        <taxon>Spongiibacteraceae</taxon>
        <taxon>Sinobacterium</taxon>
    </lineage>
</organism>
<dbReference type="Pfam" id="PF04320">
    <property type="entry name" value="YggL_50S_bp"/>
    <property type="match status" value="1"/>
</dbReference>
<dbReference type="OrthoDB" id="5768758at2"/>
<dbReference type="Proteomes" id="UP000275394">
    <property type="component" value="Unassembled WGS sequence"/>
</dbReference>
<dbReference type="EMBL" id="RKHR01000003">
    <property type="protein sequence ID" value="ROS05682.1"/>
    <property type="molecule type" value="Genomic_DNA"/>
</dbReference>
<reference evidence="1 2" key="1">
    <citation type="submission" date="2018-11" db="EMBL/GenBank/DDBJ databases">
        <title>Genomic Encyclopedia of Type Strains, Phase IV (KMG-IV): sequencing the most valuable type-strain genomes for metagenomic binning, comparative biology and taxonomic classification.</title>
        <authorList>
            <person name="Goeker M."/>
        </authorList>
    </citation>
    <scope>NUCLEOTIDE SEQUENCE [LARGE SCALE GENOMIC DNA]</scope>
    <source>
        <strain evidence="1 2">DSM 100316</strain>
    </source>
</reference>
<dbReference type="PANTHER" id="PTHR38778">
    <property type="entry name" value="CYTOPLASMIC PROTEIN-RELATED"/>
    <property type="match status" value="1"/>
</dbReference>
<proteinExistence type="predicted"/>
<keyword evidence="2" id="KW-1185">Reference proteome</keyword>
<evidence type="ECO:0008006" key="3">
    <source>
        <dbReference type="Google" id="ProtNLM"/>
    </source>
</evidence>
<accession>A0A3N2E183</accession>
<dbReference type="PANTHER" id="PTHR38778:SF1">
    <property type="entry name" value="CYTOPLASMIC PROTEIN"/>
    <property type="match status" value="1"/>
</dbReference>
<evidence type="ECO:0000313" key="1">
    <source>
        <dbReference type="EMBL" id="ROS05682.1"/>
    </source>
</evidence>
<evidence type="ECO:0000313" key="2">
    <source>
        <dbReference type="Proteomes" id="UP000275394"/>
    </source>
</evidence>
<gene>
    <name evidence="1" type="ORF">EDC56_1228</name>
</gene>
<dbReference type="GO" id="GO:0005829">
    <property type="term" value="C:cytosol"/>
    <property type="evidence" value="ECO:0007669"/>
    <property type="project" value="TreeGrafter"/>
</dbReference>